<reference evidence="3" key="1">
    <citation type="journal article" date="2019" name="Int. J. Syst. Evol. Microbiol.">
        <title>The Global Catalogue of Microorganisms (GCM) 10K type strain sequencing project: providing services to taxonomists for standard genome sequencing and annotation.</title>
        <authorList>
            <consortium name="The Broad Institute Genomics Platform"/>
            <consortium name="The Broad Institute Genome Sequencing Center for Infectious Disease"/>
            <person name="Wu L."/>
            <person name="Ma J."/>
        </authorList>
    </citation>
    <scope>NUCLEOTIDE SEQUENCE [LARGE SCALE GENOMIC DNA]</scope>
    <source>
        <strain evidence="3">JCM 18459</strain>
    </source>
</reference>
<sequence length="582" mass="61097">MTARTWPAVDRFRSSWRRRPAWPEVVLGVGVLVQGVIALVVGSRGWFSGDVIHYFTERGGLPGGTEGLNEPHAGHWQPVLIAVYRVMFELFGLRTYLPYLALTVLVHLAVVVLLYAILVRLGLNRWTALVAALLVLTYGSGSEAFLVEAPVALTAALALGLVTLHVLIGGDFSARSVLVGNLVLLVAVMLSIGGVVAAVWVGCFALARGWRTMLATVALPAVSFVTWYLLAGRGGDRLYIRGAEWLEVPEAAATLLAQPFGDVVLAPNLGATLLVGAVVGALVGAARAPRLAALGLAGLLAAAVHAVLSSVAQVPFGDAQVLTSRYRYVVLVLLVPAAALAVQVVIDAVSPRVPDASRRILAVGAAALALGVLVNAAVDQRTTARLVGDAGDLGQTLLRGTLAAVSTGEVPINDATRGEYFSGFDLARLTEPEAQSEIPAYEVDQADRIAAESRFFVRVSDEPLAEDPDIEPPLDPASMLPSRLESLSFTTPLEQGPGCGRYLATSGTPSLRVTSYQGAAITVTSRAGTVTTTLVRDDLGVRGDPQTWDVDPGDTLSIATTAQVVTLEVGFDSGDYFEICAG</sequence>
<keyword evidence="1" id="KW-0812">Transmembrane</keyword>
<keyword evidence="3" id="KW-1185">Reference proteome</keyword>
<feature type="transmembrane region" description="Helical" evidence="1">
    <location>
        <begin position="358"/>
        <end position="378"/>
    </location>
</feature>
<feature type="transmembrane region" description="Helical" evidence="1">
    <location>
        <begin position="291"/>
        <end position="316"/>
    </location>
</feature>
<feature type="transmembrane region" description="Helical" evidence="1">
    <location>
        <begin position="263"/>
        <end position="285"/>
    </location>
</feature>
<protein>
    <recommendedName>
        <fullName evidence="4">Glycosyltransferase RgtA/B/C/D-like domain-containing protein</fullName>
    </recommendedName>
</protein>
<keyword evidence="1" id="KW-0472">Membrane</keyword>
<evidence type="ECO:0000256" key="1">
    <source>
        <dbReference type="SAM" id="Phobius"/>
    </source>
</evidence>
<gene>
    <name evidence="2" type="ORF">GCM10023340_34210</name>
</gene>
<feature type="transmembrane region" description="Helical" evidence="1">
    <location>
        <begin position="151"/>
        <end position="170"/>
    </location>
</feature>
<comment type="caution">
    <text evidence="2">The sequence shown here is derived from an EMBL/GenBank/DDBJ whole genome shotgun (WGS) entry which is preliminary data.</text>
</comment>
<feature type="transmembrane region" description="Helical" evidence="1">
    <location>
        <begin position="21"/>
        <end position="41"/>
    </location>
</feature>
<evidence type="ECO:0000313" key="3">
    <source>
        <dbReference type="Proteomes" id="UP001500221"/>
    </source>
</evidence>
<dbReference type="RefSeq" id="WP_345461329.1">
    <property type="nucleotide sequence ID" value="NZ_BAABKG010000004.1"/>
</dbReference>
<feature type="transmembrane region" description="Helical" evidence="1">
    <location>
        <begin position="328"/>
        <end position="346"/>
    </location>
</feature>
<keyword evidence="1" id="KW-1133">Transmembrane helix</keyword>
<feature type="transmembrane region" description="Helical" evidence="1">
    <location>
        <begin position="96"/>
        <end position="119"/>
    </location>
</feature>
<dbReference type="Proteomes" id="UP001500221">
    <property type="component" value="Unassembled WGS sequence"/>
</dbReference>
<feature type="transmembrane region" description="Helical" evidence="1">
    <location>
        <begin position="126"/>
        <end position="145"/>
    </location>
</feature>
<name>A0ABP9PWZ5_9ACTN</name>
<proteinExistence type="predicted"/>
<feature type="transmembrane region" description="Helical" evidence="1">
    <location>
        <begin position="213"/>
        <end position="231"/>
    </location>
</feature>
<dbReference type="EMBL" id="BAABKG010000004">
    <property type="protein sequence ID" value="GAA5152971.1"/>
    <property type="molecule type" value="Genomic_DNA"/>
</dbReference>
<organism evidence="2 3">
    <name type="scientific">Nocardioides marinquilinus</name>
    <dbReference type="NCBI Taxonomy" id="1210400"/>
    <lineage>
        <taxon>Bacteria</taxon>
        <taxon>Bacillati</taxon>
        <taxon>Actinomycetota</taxon>
        <taxon>Actinomycetes</taxon>
        <taxon>Propionibacteriales</taxon>
        <taxon>Nocardioidaceae</taxon>
        <taxon>Nocardioides</taxon>
    </lineage>
</organism>
<accession>A0ABP9PWZ5</accession>
<feature type="transmembrane region" description="Helical" evidence="1">
    <location>
        <begin position="182"/>
        <end position="207"/>
    </location>
</feature>
<evidence type="ECO:0008006" key="4">
    <source>
        <dbReference type="Google" id="ProtNLM"/>
    </source>
</evidence>
<evidence type="ECO:0000313" key="2">
    <source>
        <dbReference type="EMBL" id="GAA5152971.1"/>
    </source>
</evidence>